<keyword evidence="6" id="KW-0675">Receptor</keyword>
<evidence type="ECO:0000313" key="9">
    <source>
        <dbReference type="EnsemblMetazoa" id="AALFPA23_022584.P33510"/>
    </source>
</evidence>
<keyword evidence="2" id="KW-1003">Cell membrane</keyword>
<organism evidence="9 10">
    <name type="scientific">Aedes albopictus</name>
    <name type="common">Asian tiger mosquito</name>
    <name type="synonym">Stegomyia albopicta</name>
    <dbReference type="NCBI Taxonomy" id="7160"/>
    <lineage>
        <taxon>Eukaryota</taxon>
        <taxon>Metazoa</taxon>
        <taxon>Ecdysozoa</taxon>
        <taxon>Arthropoda</taxon>
        <taxon>Hexapoda</taxon>
        <taxon>Insecta</taxon>
        <taxon>Pterygota</taxon>
        <taxon>Neoptera</taxon>
        <taxon>Endopterygota</taxon>
        <taxon>Diptera</taxon>
        <taxon>Nematocera</taxon>
        <taxon>Culicoidea</taxon>
        <taxon>Culicidae</taxon>
        <taxon>Culicinae</taxon>
        <taxon>Aedini</taxon>
        <taxon>Aedes</taxon>
        <taxon>Stegomyia</taxon>
    </lineage>
</organism>
<evidence type="ECO:0000256" key="2">
    <source>
        <dbReference type="ARBA" id="ARBA00022475"/>
    </source>
</evidence>
<sequence>MIGALLERRVDIAIGGVSVWHHLFPHFTFTATLQRVGINCLTPRPRILPSWLTLVNAFTDVVWVVFVVCFACNSLALYFITKRKEPFYAVQQVFAALLLQGTTLRKRSFSEVIFTISILMTANNLALIYLGKEASMRNFPQQSRSIETIDELADSGLHWNAPHEAWKYSLLTSENPSIKVLLNTFQVLSPSSLVEKADEGKENFAFVRLNFGHYMFGPWINEGNIHFYRPMSEDIYWEHETVWTTKTWPFLEPFNRHIMLSVEAGLQQYEELVLAKKYLSYTVQIEIEHSRDRLQRQPSALEFSDVYGILVLLLMGLGASFVAFAVEMVWYKTRDPN</sequence>
<evidence type="ECO:0000256" key="4">
    <source>
        <dbReference type="ARBA" id="ARBA00022989"/>
    </source>
</evidence>
<accession>A0ABM1ZXM0</accession>
<keyword evidence="4 8" id="KW-1133">Transmembrane helix</keyword>
<comment type="subcellular location">
    <subcellularLocation>
        <location evidence="1">Cell membrane</location>
        <topology evidence="1">Multi-pass membrane protein</topology>
    </subcellularLocation>
</comment>
<keyword evidence="10" id="KW-1185">Reference proteome</keyword>
<feature type="transmembrane region" description="Helical" evidence="8">
    <location>
        <begin position="306"/>
        <end position="331"/>
    </location>
</feature>
<evidence type="ECO:0000256" key="6">
    <source>
        <dbReference type="ARBA" id="ARBA00023170"/>
    </source>
</evidence>
<dbReference type="SUPFAM" id="SSF53850">
    <property type="entry name" value="Periplasmic binding protein-like II"/>
    <property type="match status" value="1"/>
</dbReference>
<evidence type="ECO:0000256" key="7">
    <source>
        <dbReference type="ARBA" id="ARBA00023180"/>
    </source>
</evidence>
<reference evidence="10" key="1">
    <citation type="journal article" date="2015" name="Proc. Natl. Acad. Sci. U.S.A.">
        <title>Genome sequence of the Asian Tiger mosquito, Aedes albopictus, reveals insights into its biology, genetics, and evolution.</title>
        <authorList>
            <person name="Chen X.G."/>
            <person name="Jiang X."/>
            <person name="Gu J."/>
            <person name="Xu M."/>
            <person name="Wu Y."/>
            <person name="Deng Y."/>
            <person name="Zhang C."/>
            <person name="Bonizzoni M."/>
            <person name="Dermauw W."/>
            <person name="Vontas J."/>
            <person name="Armbruster P."/>
            <person name="Huang X."/>
            <person name="Yang Y."/>
            <person name="Zhang H."/>
            <person name="He W."/>
            <person name="Peng H."/>
            <person name="Liu Y."/>
            <person name="Wu K."/>
            <person name="Chen J."/>
            <person name="Lirakis M."/>
            <person name="Topalis P."/>
            <person name="Van Leeuwen T."/>
            <person name="Hall A.B."/>
            <person name="Jiang X."/>
            <person name="Thorpe C."/>
            <person name="Mueller R.L."/>
            <person name="Sun C."/>
            <person name="Waterhouse R.M."/>
            <person name="Yan G."/>
            <person name="Tu Z.J."/>
            <person name="Fang X."/>
            <person name="James A.A."/>
        </authorList>
    </citation>
    <scope>NUCLEOTIDE SEQUENCE [LARGE SCALE GENOMIC DNA]</scope>
    <source>
        <strain evidence="10">Foshan</strain>
    </source>
</reference>
<dbReference type="PANTHER" id="PTHR42643">
    <property type="entry name" value="IONOTROPIC RECEPTOR 20A-RELATED"/>
    <property type="match status" value="1"/>
</dbReference>
<feature type="transmembrane region" description="Helical" evidence="8">
    <location>
        <begin position="109"/>
        <end position="130"/>
    </location>
</feature>
<protein>
    <recommendedName>
        <fullName evidence="11">Ionotropic glutamate receptor C-terminal domain-containing protein</fullName>
    </recommendedName>
</protein>
<evidence type="ECO:0000256" key="3">
    <source>
        <dbReference type="ARBA" id="ARBA00022692"/>
    </source>
</evidence>
<dbReference type="RefSeq" id="XP_029735185.2">
    <property type="nucleotide sequence ID" value="XM_029879325.2"/>
</dbReference>
<reference evidence="9" key="2">
    <citation type="submission" date="2025-05" db="UniProtKB">
        <authorList>
            <consortium name="EnsemblMetazoa"/>
        </authorList>
    </citation>
    <scope>IDENTIFICATION</scope>
    <source>
        <strain evidence="9">Foshan</strain>
    </source>
</reference>
<evidence type="ECO:0000256" key="8">
    <source>
        <dbReference type="SAM" id="Phobius"/>
    </source>
</evidence>
<feature type="transmembrane region" description="Helical" evidence="8">
    <location>
        <begin position="61"/>
        <end position="80"/>
    </location>
</feature>
<proteinExistence type="predicted"/>
<keyword evidence="5 8" id="KW-0472">Membrane</keyword>
<keyword evidence="7" id="KW-0325">Glycoprotein</keyword>
<name>A0ABM1ZXM0_AEDAL</name>
<dbReference type="Proteomes" id="UP000069940">
    <property type="component" value="Unassembled WGS sequence"/>
</dbReference>
<dbReference type="EnsemblMetazoa" id="AALFPA23_022584.R33510">
    <property type="protein sequence ID" value="AALFPA23_022584.P33510"/>
    <property type="gene ID" value="AALFPA23_022584"/>
</dbReference>
<dbReference type="InterPro" id="IPR052192">
    <property type="entry name" value="Insect_Ionotropic_Sensory_Rcpt"/>
</dbReference>
<dbReference type="PANTHER" id="PTHR42643:SF40">
    <property type="entry name" value="IONOTROPIC RECEPTOR 41A-RELATED"/>
    <property type="match status" value="1"/>
</dbReference>
<evidence type="ECO:0000256" key="5">
    <source>
        <dbReference type="ARBA" id="ARBA00023136"/>
    </source>
</evidence>
<evidence type="ECO:0008006" key="11">
    <source>
        <dbReference type="Google" id="ProtNLM"/>
    </source>
</evidence>
<keyword evidence="3 8" id="KW-0812">Transmembrane</keyword>
<evidence type="ECO:0000313" key="10">
    <source>
        <dbReference type="Proteomes" id="UP000069940"/>
    </source>
</evidence>
<dbReference type="GeneID" id="109415507"/>
<evidence type="ECO:0000256" key="1">
    <source>
        <dbReference type="ARBA" id="ARBA00004651"/>
    </source>
</evidence>